<dbReference type="Pfam" id="PF02829">
    <property type="entry name" value="3H"/>
    <property type="match status" value="1"/>
</dbReference>
<dbReference type="PANTHER" id="PTHR40068">
    <property type="entry name" value="TRANSCRIPTION REPRESSOR NIAR-RELATED"/>
    <property type="match status" value="1"/>
</dbReference>
<dbReference type="Pfam" id="PF08279">
    <property type="entry name" value="HTH_11"/>
    <property type="match status" value="1"/>
</dbReference>
<feature type="binding site" evidence="1">
    <location>
        <position position="86"/>
    </location>
    <ligand>
        <name>Ni(2+)</name>
        <dbReference type="ChEBI" id="CHEBI:49786"/>
    </ligand>
</feature>
<reference evidence="5 6" key="1">
    <citation type="submission" date="2017-05" db="EMBL/GenBank/DDBJ databases">
        <title>The Genome Sequence of Enterococcus mundtii 6B1_DIV0119.</title>
        <authorList>
            <consortium name="The Broad Institute Genomics Platform"/>
            <consortium name="The Broad Institute Genomic Center for Infectious Diseases"/>
            <person name="Earl A."/>
            <person name="Manson A."/>
            <person name="Schwartman J."/>
            <person name="Gilmore M."/>
            <person name="Abouelleil A."/>
            <person name="Cao P."/>
            <person name="Chapman S."/>
            <person name="Cusick C."/>
            <person name="Shea T."/>
            <person name="Young S."/>
            <person name="Neafsey D."/>
            <person name="Nusbaum C."/>
            <person name="Birren B."/>
        </authorList>
    </citation>
    <scope>NUCLEOTIDE SEQUENCE [LARGE SCALE GENOMIC DNA]</scope>
    <source>
        <strain evidence="5 6">6B1_DIV0119</strain>
    </source>
</reference>
<evidence type="ECO:0000256" key="1">
    <source>
        <dbReference type="PIRSR" id="PIRSR037847-1"/>
    </source>
</evidence>
<evidence type="ECO:0000259" key="3">
    <source>
        <dbReference type="Pfam" id="PF08279"/>
    </source>
</evidence>
<dbReference type="InterPro" id="IPR035922">
    <property type="entry name" value="3H_dom_sf"/>
</dbReference>
<name>A0A1L8V2V0_ENTMU</name>
<dbReference type="SUPFAM" id="SSF75500">
    <property type="entry name" value="Putative transcriptional regulator TM1602, C-terminal domain"/>
    <property type="match status" value="1"/>
</dbReference>
<evidence type="ECO:0000259" key="2">
    <source>
        <dbReference type="Pfam" id="PF02829"/>
    </source>
</evidence>
<dbReference type="Gene3D" id="1.10.10.10">
    <property type="entry name" value="Winged helix-like DNA-binding domain superfamily/Winged helix DNA-binding domain"/>
    <property type="match status" value="1"/>
</dbReference>
<dbReference type="RefSeq" id="WP_071866104.1">
    <property type="nucleotide sequence ID" value="NZ_BJWA01000004.1"/>
</dbReference>
<dbReference type="Gene3D" id="3.30.1340.20">
    <property type="entry name" value="3H domain"/>
    <property type="match status" value="1"/>
</dbReference>
<feature type="binding site" evidence="1">
    <location>
        <position position="78"/>
    </location>
    <ligand>
        <name>Ni(2+)</name>
        <dbReference type="ChEBI" id="CHEBI:49786"/>
    </ligand>
</feature>
<dbReference type="InterPro" id="IPR013196">
    <property type="entry name" value="HTH_11"/>
</dbReference>
<evidence type="ECO:0000313" key="7">
    <source>
        <dbReference type="Proteomes" id="UP000321175"/>
    </source>
</evidence>
<dbReference type="SUPFAM" id="SSF46785">
    <property type="entry name" value="Winged helix' DNA-binding domain"/>
    <property type="match status" value="1"/>
</dbReference>
<dbReference type="Proteomes" id="UP000195024">
    <property type="component" value="Unassembled WGS sequence"/>
</dbReference>
<protein>
    <submittedName>
        <fullName evidence="5">Transcriptional regulator</fullName>
    </submittedName>
</protein>
<dbReference type="GO" id="GO:0046872">
    <property type="term" value="F:metal ion binding"/>
    <property type="evidence" value="ECO:0007669"/>
    <property type="project" value="UniProtKB-KW"/>
</dbReference>
<sequence>MIEGETRRKEIIETLVDAEKPVSASKFATRFGVSRQIIVGDIALLRAAGEAIVATARGYLLEDEQDKNGFISKIAVQHQREQTEEELQLIVAHGGEILDVIVEHPLYGELTGMLHIKTVEDVRSFMKRYRKSQASLLSELTDGIHLHTIRYSHKEVLQQIKQSLAEAGILFEGNQ</sequence>
<reference evidence="4 7" key="2">
    <citation type="submission" date="2019-07" db="EMBL/GenBank/DDBJ databases">
        <title>Whole genome shotgun sequence of Enterococcus mundtii NBRC 100490.</title>
        <authorList>
            <person name="Hosoyama A."/>
            <person name="Uohara A."/>
            <person name="Ohji S."/>
            <person name="Ichikawa N."/>
        </authorList>
    </citation>
    <scope>NUCLEOTIDE SEQUENCE [LARGE SCALE GENOMIC DNA]</scope>
    <source>
        <strain evidence="4 7">NBRC 100490</strain>
    </source>
</reference>
<dbReference type="AlphaFoldDB" id="A0A1L8V2V0"/>
<comment type="caution">
    <text evidence="5">The sequence shown here is derived from an EMBL/GenBank/DDBJ whole genome shotgun (WGS) entry which is preliminary data.</text>
</comment>
<proteinExistence type="predicted"/>
<dbReference type="InterPro" id="IPR036390">
    <property type="entry name" value="WH_DNA-bd_sf"/>
</dbReference>
<accession>A0A1L8V2V0</accession>
<feature type="binding site" evidence="1">
    <location>
        <position position="145"/>
    </location>
    <ligand>
        <name>Ni(2+)</name>
        <dbReference type="ChEBI" id="CHEBI:49786"/>
    </ligand>
</feature>
<feature type="domain" description="3H" evidence="2">
    <location>
        <begin position="74"/>
        <end position="170"/>
    </location>
</feature>
<dbReference type="GeneID" id="61000993"/>
<evidence type="ECO:0000313" key="5">
    <source>
        <dbReference type="EMBL" id="OTP25353.1"/>
    </source>
</evidence>
<dbReference type="EMBL" id="BJWA01000004">
    <property type="protein sequence ID" value="GEL79635.1"/>
    <property type="molecule type" value="Genomic_DNA"/>
</dbReference>
<keyword evidence="1" id="KW-0533">Nickel</keyword>
<feature type="binding site" evidence="1">
    <location>
        <position position="147"/>
    </location>
    <ligand>
        <name>Ni(2+)</name>
        <dbReference type="ChEBI" id="CHEBI:49786"/>
    </ligand>
</feature>
<dbReference type="PIRSF" id="PIRSF037847">
    <property type="entry name" value="NiaR"/>
    <property type="match status" value="1"/>
</dbReference>
<evidence type="ECO:0000313" key="6">
    <source>
        <dbReference type="Proteomes" id="UP000195024"/>
    </source>
</evidence>
<keyword evidence="1" id="KW-0479">Metal-binding</keyword>
<dbReference type="PANTHER" id="PTHR40068:SF1">
    <property type="entry name" value="TRANSCRIPTION REPRESSOR NIAR-RELATED"/>
    <property type="match status" value="1"/>
</dbReference>
<keyword evidence="7" id="KW-1185">Reference proteome</keyword>
<evidence type="ECO:0000313" key="4">
    <source>
        <dbReference type="EMBL" id="GEL79635.1"/>
    </source>
</evidence>
<dbReference type="InterPro" id="IPR004173">
    <property type="entry name" value="3H_domain"/>
</dbReference>
<dbReference type="InterPro" id="IPR026043">
    <property type="entry name" value="NadR"/>
</dbReference>
<organism evidence="5 6">
    <name type="scientific">Enterococcus mundtii</name>
    <dbReference type="NCBI Taxonomy" id="53346"/>
    <lineage>
        <taxon>Bacteria</taxon>
        <taxon>Bacillati</taxon>
        <taxon>Bacillota</taxon>
        <taxon>Bacilli</taxon>
        <taxon>Lactobacillales</taxon>
        <taxon>Enterococcaceae</taxon>
        <taxon>Enterococcus</taxon>
    </lineage>
</organism>
<dbReference type="InterPro" id="IPR036388">
    <property type="entry name" value="WH-like_DNA-bd_sf"/>
</dbReference>
<dbReference type="Proteomes" id="UP000321175">
    <property type="component" value="Unassembled WGS sequence"/>
</dbReference>
<gene>
    <name evidence="5" type="ORF">A5802_002506</name>
    <name evidence="4" type="ORF">EMU01_07790</name>
</gene>
<dbReference type="EMBL" id="NGMS01000002">
    <property type="protein sequence ID" value="OTP25353.1"/>
    <property type="molecule type" value="Genomic_DNA"/>
</dbReference>
<feature type="domain" description="Helix-turn-helix type 11" evidence="3">
    <location>
        <begin position="7"/>
        <end position="59"/>
    </location>
</feature>